<keyword evidence="2" id="KW-1185">Reference proteome</keyword>
<dbReference type="AlphaFoldDB" id="A0A3M7TRB0"/>
<sequence>MKNVKLLAALVFVLCIGGGVLFSFLLGSHGQDAFGHEAGDIGYLTEYGETDEVMFDLAFDTTFTARVNITSPEEVGYIYSAVNIYEYGERVAHHLIASWSFDEHFPFESNELSLAAGGLKVEGEDEGLLWSTVMHGKHETGTYSLKSSLDLREEGSFQVWNSNYSAPVNEGEPVIYGYGVVEGNMSLYSHLPNRDRFLEWAKDQEKVITFEIMITSDEIEMGNWE</sequence>
<dbReference type="Proteomes" id="UP000278746">
    <property type="component" value="Unassembled WGS sequence"/>
</dbReference>
<name>A0A3M7TRB0_9BACI</name>
<comment type="caution">
    <text evidence="1">The sequence shown here is derived from an EMBL/GenBank/DDBJ whole genome shotgun (WGS) entry which is preliminary data.</text>
</comment>
<protein>
    <submittedName>
        <fullName evidence="1">Uncharacterized protein</fullName>
    </submittedName>
</protein>
<organism evidence="1 2">
    <name type="scientific">Alteribacter keqinensis</name>
    <dbReference type="NCBI Taxonomy" id="2483800"/>
    <lineage>
        <taxon>Bacteria</taxon>
        <taxon>Bacillati</taxon>
        <taxon>Bacillota</taxon>
        <taxon>Bacilli</taxon>
        <taxon>Bacillales</taxon>
        <taxon>Bacillaceae</taxon>
        <taxon>Alteribacter</taxon>
    </lineage>
</organism>
<evidence type="ECO:0000313" key="1">
    <source>
        <dbReference type="EMBL" id="RNA67961.1"/>
    </source>
</evidence>
<reference evidence="1 2" key="1">
    <citation type="submission" date="2018-10" db="EMBL/GenBank/DDBJ databases">
        <title>Bacillus Keqinensis sp. nov., a moderately halophilic bacterium isolated from a saline-alkaline lake.</title>
        <authorList>
            <person name="Wang H."/>
        </authorList>
    </citation>
    <scope>NUCLEOTIDE SEQUENCE [LARGE SCALE GENOMIC DNA]</scope>
    <source>
        <strain evidence="1 2">KQ-3</strain>
    </source>
</reference>
<proteinExistence type="predicted"/>
<evidence type="ECO:0000313" key="2">
    <source>
        <dbReference type="Proteomes" id="UP000278746"/>
    </source>
</evidence>
<dbReference type="EMBL" id="RHIB01000002">
    <property type="protein sequence ID" value="RNA67961.1"/>
    <property type="molecule type" value="Genomic_DNA"/>
</dbReference>
<dbReference type="OrthoDB" id="2969634at2"/>
<dbReference type="RefSeq" id="WP_122899890.1">
    <property type="nucleotide sequence ID" value="NZ_RHIB01000002.1"/>
</dbReference>
<gene>
    <name evidence="1" type="ORF">EBO34_14810</name>
</gene>
<accession>A0A3M7TRB0</accession>